<dbReference type="EMBL" id="CAUJNA010000768">
    <property type="protein sequence ID" value="CAJ1380987.1"/>
    <property type="molecule type" value="Genomic_DNA"/>
</dbReference>
<sequence length="137" mass="15686">MERREDEYGFQEMQPEGEEPNELQQLSIFQRCGIGMLCFVLTCYFIPMLSFIPLAIFGGLHTPSPWAGQYNQEAPVPVVPSKEMPTGRWYWSLPMASLVLILVPTGIVFTMYKLKMRSMRRQQLAEGFVEDCVQADA</sequence>
<feature type="transmembrane region" description="Helical" evidence="1">
    <location>
        <begin position="34"/>
        <end position="56"/>
    </location>
</feature>
<feature type="transmembrane region" description="Helical" evidence="1">
    <location>
        <begin position="89"/>
        <end position="112"/>
    </location>
</feature>
<keyword evidence="1" id="KW-0812">Transmembrane</keyword>
<accession>A0AA36MR54</accession>
<name>A0AA36MR54_9DINO</name>
<keyword evidence="1" id="KW-1133">Transmembrane helix</keyword>
<protein>
    <submittedName>
        <fullName evidence="2">Uncharacterized protein</fullName>
    </submittedName>
</protein>
<evidence type="ECO:0000313" key="3">
    <source>
        <dbReference type="Proteomes" id="UP001178507"/>
    </source>
</evidence>
<reference evidence="2" key="1">
    <citation type="submission" date="2023-08" db="EMBL/GenBank/DDBJ databases">
        <authorList>
            <person name="Chen Y."/>
            <person name="Shah S."/>
            <person name="Dougan E. K."/>
            <person name="Thang M."/>
            <person name="Chan C."/>
        </authorList>
    </citation>
    <scope>NUCLEOTIDE SEQUENCE</scope>
</reference>
<dbReference type="Proteomes" id="UP001178507">
    <property type="component" value="Unassembled WGS sequence"/>
</dbReference>
<evidence type="ECO:0000256" key="1">
    <source>
        <dbReference type="SAM" id="Phobius"/>
    </source>
</evidence>
<proteinExistence type="predicted"/>
<evidence type="ECO:0000313" key="2">
    <source>
        <dbReference type="EMBL" id="CAJ1380987.1"/>
    </source>
</evidence>
<gene>
    <name evidence="2" type="ORF">EVOR1521_LOCUS8797</name>
</gene>
<dbReference type="AlphaFoldDB" id="A0AA36MR54"/>
<keyword evidence="1" id="KW-0472">Membrane</keyword>
<organism evidence="2 3">
    <name type="scientific">Effrenium voratum</name>
    <dbReference type="NCBI Taxonomy" id="2562239"/>
    <lineage>
        <taxon>Eukaryota</taxon>
        <taxon>Sar</taxon>
        <taxon>Alveolata</taxon>
        <taxon>Dinophyceae</taxon>
        <taxon>Suessiales</taxon>
        <taxon>Symbiodiniaceae</taxon>
        <taxon>Effrenium</taxon>
    </lineage>
</organism>
<comment type="caution">
    <text evidence="2">The sequence shown here is derived from an EMBL/GenBank/DDBJ whole genome shotgun (WGS) entry which is preliminary data.</text>
</comment>
<keyword evidence="3" id="KW-1185">Reference proteome</keyword>